<evidence type="ECO:0000256" key="2">
    <source>
        <dbReference type="SAM" id="SignalP"/>
    </source>
</evidence>
<evidence type="ECO:0000256" key="1">
    <source>
        <dbReference type="ARBA" id="ARBA00009470"/>
    </source>
</evidence>
<proteinExistence type="evidence at transcript level"/>
<dbReference type="InterPro" id="IPR037020">
    <property type="entry name" value="Hemocyanin_C_sf"/>
</dbReference>
<dbReference type="PROSITE" id="PS00210">
    <property type="entry name" value="HEMOCYANIN_2"/>
    <property type="match status" value="1"/>
</dbReference>
<accession>K4EJG5</accession>
<sequence length="688" mass="78325">MGTNESSQRRMRCLVLFALVAAAAAWPNMMEGFMSDSSGGASDAQKQHDVNYLLWKVYEDIRDPALQGLSQSFNPSSGHYDDDGVAVKRLLQELNDHRLLEQKHWFSLFNKRQREEALMLYDVLEHSTDWATFVGNAAYFRSRMNEGEYVYAIYAAVTHSELTHDVVLPPLYEVTPHLFTNSEVIQEAYTAQMTQTPSKIKSHFTGSKSNPEQRVAYFGEDIGMNTHHVTWHLEFPFWWDDSHENHHIERKGENFFWVHHQLTVRFDAERLSNYLDPVEELHWDDVIHEGFAPHTMYKYGGYFPSRPDHVHFEDVDGVARVRDMLILESRIRDAIAHGYITAKDGSTISIRDAHGIDVLGDVIESSTYSPNPQYYGALHNTAHVMLGRQGDPHGKFDLPPGVLEHFETATRDPAFFRLHKYMDNIFREHKDSLTPYTTQELEFPGVAIDSVTLSNRLETHFEDFEYSLINAVDDTPQVDDVDISTIVPRLTHSDFSVSLGVTNNNGKEVSATVRAFAWPKYDNNGVEYSFNDGRWNAIELDKFWVKLSPGANTITRSGKDSAVTVPDVPSFKDLIEQTEAALSSGSALHLEKYHSGLGLPNRFLIPKGNTQGMEFHVVFFLSDGEEDATVDGLHDSTSFNHYGCADGKYPDNRPHGYPLDRRIDDERIITGVTNFKAVDVKVYHIEEH</sequence>
<evidence type="ECO:0000259" key="3">
    <source>
        <dbReference type="PROSITE" id="PS00498"/>
    </source>
</evidence>
<dbReference type="PROSITE" id="PS00209">
    <property type="entry name" value="HEMOCYANIN_1"/>
    <property type="match status" value="1"/>
</dbReference>
<dbReference type="InterPro" id="IPR008922">
    <property type="entry name" value="Di-copper_centre_dom_sf"/>
</dbReference>
<name>K4EJG5_ERISI</name>
<reference evidence="4" key="1">
    <citation type="submission" date="2011-04" db="EMBL/GenBank/DDBJ databases">
        <authorList>
            <person name="Qi F."/>
        </authorList>
    </citation>
    <scope>NUCLEOTIDE SEQUENCE</scope>
</reference>
<dbReference type="SMR" id="K4EJG5"/>
<dbReference type="EMBL" id="JF802122">
    <property type="protein sequence ID" value="AEG64817.1"/>
    <property type="molecule type" value="mRNA"/>
</dbReference>
<comment type="similarity">
    <text evidence="1">Belongs to the tyrosinase family. Hemocyanin subfamily.</text>
</comment>
<dbReference type="InterPro" id="IPR005204">
    <property type="entry name" value="Hemocyanin_N"/>
</dbReference>
<dbReference type="GO" id="GO:0016491">
    <property type="term" value="F:oxidoreductase activity"/>
    <property type="evidence" value="ECO:0007669"/>
    <property type="project" value="InterPro"/>
</dbReference>
<dbReference type="InterPro" id="IPR002227">
    <property type="entry name" value="Tyrosinase_Cu-bd"/>
</dbReference>
<dbReference type="SUPFAM" id="SSF48050">
    <property type="entry name" value="Hemocyanin, N-terminal domain"/>
    <property type="match status" value="1"/>
</dbReference>
<dbReference type="PRINTS" id="PR00187">
    <property type="entry name" value="HAEMOCYANIN"/>
</dbReference>
<feature type="domain" description="Tyrosinase copper-binding" evidence="3">
    <location>
        <begin position="412"/>
        <end position="423"/>
    </location>
</feature>
<dbReference type="OrthoDB" id="6371642at2759"/>
<dbReference type="InterPro" id="IPR036697">
    <property type="entry name" value="Hemocyanin_N_sf"/>
</dbReference>
<feature type="signal peptide" evidence="2">
    <location>
        <begin position="1"/>
        <end position="25"/>
    </location>
</feature>
<dbReference type="InterPro" id="IPR013788">
    <property type="entry name" value="Hemocyanin/hexamerin"/>
</dbReference>
<protein>
    <submittedName>
        <fullName evidence="4">Hemocyanin subunit 6</fullName>
    </submittedName>
</protein>
<dbReference type="Pfam" id="PF03723">
    <property type="entry name" value="Hemocyanin_C"/>
    <property type="match status" value="1"/>
</dbReference>
<organism evidence="4">
    <name type="scientific">Eriocheir sinensis</name>
    <name type="common">Chinese mitten crab</name>
    <dbReference type="NCBI Taxonomy" id="95602"/>
    <lineage>
        <taxon>Eukaryota</taxon>
        <taxon>Metazoa</taxon>
        <taxon>Ecdysozoa</taxon>
        <taxon>Arthropoda</taxon>
        <taxon>Crustacea</taxon>
        <taxon>Multicrustacea</taxon>
        <taxon>Malacostraca</taxon>
        <taxon>Eumalacostraca</taxon>
        <taxon>Eucarida</taxon>
        <taxon>Decapoda</taxon>
        <taxon>Pleocyemata</taxon>
        <taxon>Brachyura</taxon>
        <taxon>Eubrachyura</taxon>
        <taxon>Grapsoidea</taxon>
        <taxon>Varunidae</taxon>
        <taxon>Eriocheir</taxon>
    </lineage>
</organism>
<dbReference type="AlphaFoldDB" id="K4EJG5"/>
<dbReference type="Pfam" id="PF00372">
    <property type="entry name" value="Hemocyanin_M"/>
    <property type="match status" value="1"/>
</dbReference>
<dbReference type="SUPFAM" id="SSF81296">
    <property type="entry name" value="E set domains"/>
    <property type="match status" value="1"/>
</dbReference>
<feature type="chain" id="PRO_5003876114" evidence="2">
    <location>
        <begin position="26"/>
        <end position="688"/>
    </location>
</feature>
<dbReference type="SUPFAM" id="SSF48056">
    <property type="entry name" value="Di-copper centre-containing domain"/>
    <property type="match status" value="1"/>
</dbReference>
<evidence type="ECO:0000313" key="4">
    <source>
        <dbReference type="EMBL" id="AEG64817.1"/>
    </source>
</evidence>
<dbReference type="InterPro" id="IPR000896">
    <property type="entry name" value="Hemocyanin/hexamerin_mid_dom"/>
</dbReference>
<dbReference type="PANTHER" id="PTHR11511">
    <property type="entry name" value="LARVAL STORAGE PROTEIN/PHENOLOXIDASE"/>
    <property type="match status" value="1"/>
</dbReference>
<dbReference type="PANTHER" id="PTHR11511:SF5">
    <property type="entry name" value="FAT-BODY PROTEIN 1-RELATED"/>
    <property type="match status" value="1"/>
</dbReference>
<dbReference type="Gene3D" id="2.60.40.1520">
    <property type="entry name" value="Hemocyanin, C-terminal domain"/>
    <property type="match status" value="1"/>
</dbReference>
<reference evidence="4" key="2">
    <citation type="journal article" date="2012" name="Fish Shellfish Immunol.">
        <title>Molecular cloning, characterization and mRNA expression of copper-binding protein hemocyanin subunit in Chinese mitten crab, Eriocheir sinensis.</title>
        <authorList>
            <person name="Sun S."/>
            <person name="Chen L."/>
            <person name="Qin J."/>
            <person name="Ye J."/>
            <person name="Qin C."/>
            <person name="Jiang H."/>
            <person name="Li E."/>
        </authorList>
    </citation>
    <scope>NUCLEOTIDE SEQUENCE</scope>
</reference>
<dbReference type="Pfam" id="PF03722">
    <property type="entry name" value="Hemocyanin_N"/>
    <property type="match status" value="1"/>
</dbReference>
<dbReference type="InterPro" id="IPR014756">
    <property type="entry name" value="Ig_E-set"/>
</dbReference>
<dbReference type="Gene3D" id="1.10.1280.10">
    <property type="entry name" value="Di-copper center containing domain from catechol oxidase"/>
    <property type="match status" value="1"/>
</dbReference>
<dbReference type="InterPro" id="IPR005203">
    <property type="entry name" value="Hemocyanin_C"/>
</dbReference>
<dbReference type="Gene3D" id="1.20.1370.10">
    <property type="entry name" value="Hemocyanin, N-terminal domain"/>
    <property type="match status" value="1"/>
</dbReference>
<dbReference type="PROSITE" id="PS00498">
    <property type="entry name" value="TYROSINASE_2"/>
    <property type="match status" value="1"/>
</dbReference>
<keyword evidence="2" id="KW-0732">Signal</keyword>